<name>A0A077AU27_9PROT</name>
<sequence length="247" mass="28292">MKLPLLFVMVISSNLWAQDLPITEVLPSQAKQVDYIQSSKEEFVAQQKEMIEGKKLKLWGIALFSGTDLFSYGIKIVTESKWSHVGMVLIDEAEQKYSYESTGSAEEILYQGVLPQVQIRLWEDVVKGYEGKISTRQFKFTDAMRNDLSMTQPYVYNRIGLSYEKKLDELLKAVVRANKKAGVNSVFCSEEVAHFLIHLNYLTQERLEDNYLPKDFSQKEFIPLVGCSLNKEVSIKTSDKSNCCIIF</sequence>
<dbReference type="eggNOG" id="ENOG5031BFU">
    <property type="taxonomic scope" value="Bacteria"/>
</dbReference>
<proteinExistence type="predicted"/>
<dbReference type="RefSeq" id="WP_038463510.1">
    <property type="nucleotide sequence ID" value="NZ_CP008941.1"/>
</dbReference>
<dbReference type="InterPro" id="IPR038765">
    <property type="entry name" value="Papain-like_cys_pep_sf"/>
</dbReference>
<dbReference type="AlphaFoldDB" id="A0A077AU27"/>
<organism evidence="2 3">
    <name type="scientific">Candidatus Odyssella acanthamoebae</name>
    <dbReference type="NCBI Taxonomy" id="91604"/>
    <lineage>
        <taxon>Bacteria</taxon>
        <taxon>Pseudomonadati</taxon>
        <taxon>Pseudomonadota</taxon>
        <taxon>Alphaproteobacteria</taxon>
        <taxon>Holosporales</taxon>
        <taxon>Candidatus Paracaedibacteraceae</taxon>
        <taxon>Candidatus Odyssella</taxon>
    </lineage>
</organism>
<keyword evidence="3" id="KW-1185">Reference proteome</keyword>
<gene>
    <name evidence="2" type="ORF">ID47_02760</name>
</gene>
<feature type="chain" id="PRO_5001717408" evidence="1">
    <location>
        <begin position="18"/>
        <end position="247"/>
    </location>
</feature>
<evidence type="ECO:0000313" key="3">
    <source>
        <dbReference type="Proteomes" id="UP000028926"/>
    </source>
</evidence>
<dbReference type="Gene3D" id="3.90.1720.10">
    <property type="entry name" value="endopeptidase domain like (from Nostoc punctiforme)"/>
    <property type="match status" value="1"/>
</dbReference>
<feature type="signal peptide" evidence="1">
    <location>
        <begin position="1"/>
        <end position="17"/>
    </location>
</feature>
<evidence type="ECO:0000313" key="2">
    <source>
        <dbReference type="EMBL" id="AIK95886.1"/>
    </source>
</evidence>
<evidence type="ECO:0000256" key="1">
    <source>
        <dbReference type="SAM" id="SignalP"/>
    </source>
</evidence>
<dbReference type="KEGG" id="paca:ID47_02760"/>
<keyword evidence="1" id="KW-0732">Signal</keyword>
<dbReference type="Proteomes" id="UP000028926">
    <property type="component" value="Chromosome"/>
</dbReference>
<dbReference type="OrthoDB" id="8479041at2"/>
<accession>A0A077AU27</accession>
<dbReference type="EMBL" id="CP008941">
    <property type="protein sequence ID" value="AIK95886.1"/>
    <property type="molecule type" value="Genomic_DNA"/>
</dbReference>
<dbReference type="HOGENOM" id="CLU_1122960_0_0_5"/>
<dbReference type="SUPFAM" id="SSF54001">
    <property type="entry name" value="Cysteine proteinases"/>
    <property type="match status" value="1"/>
</dbReference>
<reference evidence="2 3" key="1">
    <citation type="submission" date="2014-07" db="EMBL/GenBank/DDBJ databases">
        <title>Comparative genomic insights into amoeba endosymbionts belonging to the families of Holosporaceae and Candidatus Midichloriaceae within Rickettsiales.</title>
        <authorList>
            <person name="Wang Z."/>
            <person name="Wu M."/>
        </authorList>
    </citation>
    <scope>NUCLEOTIDE SEQUENCE [LARGE SCALE GENOMIC DNA]</scope>
    <source>
        <strain evidence="2">PRA3</strain>
    </source>
</reference>
<protein>
    <submittedName>
        <fullName evidence="2">Uncharacterized protein</fullName>
    </submittedName>
</protein>